<organism evidence="2 3">
    <name type="scientific">Nephila pilipes</name>
    <name type="common">Giant wood spider</name>
    <name type="synonym">Nephila maculata</name>
    <dbReference type="NCBI Taxonomy" id="299642"/>
    <lineage>
        <taxon>Eukaryota</taxon>
        <taxon>Metazoa</taxon>
        <taxon>Ecdysozoa</taxon>
        <taxon>Arthropoda</taxon>
        <taxon>Chelicerata</taxon>
        <taxon>Arachnida</taxon>
        <taxon>Araneae</taxon>
        <taxon>Araneomorphae</taxon>
        <taxon>Entelegynae</taxon>
        <taxon>Araneoidea</taxon>
        <taxon>Nephilidae</taxon>
        <taxon>Nephila</taxon>
    </lineage>
</organism>
<dbReference type="AlphaFoldDB" id="A0A8X6UAF7"/>
<name>A0A8X6UAF7_NEPPI</name>
<comment type="caution">
    <text evidence="2">The sequence shown here is derived from an EMBL/GenBank/DDBJ whole genome shotgun (WGS) entry which is preliminary data.</text>
</comment>
<accession>A0A8X6UAF7</accession>
<dbReference type="EMBL" id="BMAW01025985">
    <property type="protein sequence ID" value="GFT94804.1"/>
    <property type="molecule type" value="Genomic_DNA"/>
</dbReference>
<keyword evidence="3" id="KW-1185">Reference proteome</keyword>
<protein>
    <submittedName>
        <fullName evidence="2">Oxidoreductase-like domain-containing protein</fullName>
    </submittedName>
</protein>
<feature type="domain" description="Oxidoreductase-like" evidence="1">
    <location>
        <begin position="38"/>
        <end position="63"/>
    </location>
</feature>
<evidence type="ECO:0000313" key="3">
    <source>
        <dbReference type="Proteomes" id="UP000887013"/>
    </source>
</evidence>
<dbReference type="OrthoDB" id="6506300at2759"/>
<gene>
    <name evidence="2" type="primary">NCL1_38680</name>
    <name evidence="2" type="ORF">NPIL_103531</name>
</gene>
<sequence>MEFLFKWRPYIVPVVTLESNSSKNETESNDIDKPVDMPGKHDCCQEGCKNCVWLNYVIDVKYRVKNNREEIQKILDRIPCSDVRFFVEMELKKED</sequence>
<evidence type="ECO:0000313" key="2">
    <source>
        <dbReference type="EMBL" id="GFT94804.1"/>
    </source>
</evidence>
<reference evidence="2" key="1">
    <citation type="submission" date="2020-08" db="EMBL/GenBank/DDBJ databases">
        <title>Multicomponent nature underlies the extraordinary mechanical properties of spider dragline silk.</title>
        <authorList>
            <person name="Kono N."/>
            <person name="Nakamura H."/>
            <person name="Mori M."/>
            <person name="Yoshida Y."/>
            <person name="Ohtoshi R."/>
            <person name="Malay A.D."/>
            <person name="Moran D.A.P."/>
            <person name="Tomita M."/>
            <person name="Numata K."/>
            <person name="Arakawa K."/>
        </authorList>
    </citation>
    <scope>NUCLEOTIDE SEQUENCE</scope>
</reference>
<dbReference type="InterPro" id="IPR019180">
    <property type="entry name" value="Oxidoreductase-like_N"/>
</dbReference>
<proteinExistence type="predicted"/>
<dbReference type="Pfam" id="PF09791">
    <property type="entry name" value="Oxidored-like"/>
    <property type="match status" value="1"/>
</dbReference>
<evidence type="ECO:0000259" key="1">
    <source>
        <dbReference type="Pfam" id="PF09791"/>
    </source>
</evidence>
<dbReference type="Proteomes" id="UP000887013">
    <property type="component" value="Unassembled WGS sequence"/>
</dbReference>